<organism evidence="2 3">
    <name type="scientific">Eumeta variegata</name>
    <name type="common">Bagworm moth</name>
    <name type="synonym">Eumeta japonica</name>
    <dbReference type="NCBI Taxonomy" id="151549"/>
    <lineage>
        <taxon>Eukaryota</taxon>
        <taxon>Metazoa</taxon>
        <taxon>Ecdysozoa</taxon>
        <taxon>Arthropoda</taxon>
        <taxon>Hexapoda</taxon>
        <taxon>Insecta</taxon>
        <taxon>Pterygota</taxon>
        <taxon>Neoptera</taxon>
        <taxon>Endopterygota</taxon>
        <taxon>Lepidoptera</taxon>
        <taxon>Glossata</taxon>
        <taxon>Ditrysia</taxon>
        <taxon>Tineoidea</taxon>
        <taxon>Psychidae</taxon>
        <taxon>Oiketicinae</taxon>
        <taxon>Eumeta</taxon>
    </lineage>
</organism>
<accession>A0A4C1VGB9</accession>
<gene>
    <name evidence="2" type="ORF">EVAR_24758_1</name>
</gene>
<dbReference type="Proteomes" id="UP000299102">
    <property type="component" value="Unassembled WGS sequence"/>
</dbReference>
<protein>
    <submittedName>
        <fullName evidence="2">Uncharacterized protein</fullName>
    </submittedName>
</protein>
<proteinExistence type="predicted"/>
<dbReference type="AlphaFoldDB" id="A0A4C1VGB9"/>
<feature type="region of interest" description="Disordered" evidence="1">
    <location>
        <begin position="1"/>
        <end position="26"/>
    </location>
</feature>
<keyword evidence="3" id="KW-1185">Reference proteome</keyword>
<feature type="compositionally biased region" description="Polar residues" evidence="1">
    <location>
        <begin position="12"/>
        <end position="26"/>
    </location>
</feature>
<sequence length="183" mass="19850">MRFSSCGATGRGCQNSSPPQRPRTPNTLGEQIALAPGVREFVREIDSDLHHGLDPIYGSAVAQYFLFQVSTSISSDYGSDLAFRYSPDRDGDRFTTADTRSSLFKAPSVTGGVRSEEISLARAQHRRRNDGAAPALHSPALNNAERAPKLRKYYSGDIILLKSSRQVRPGRAGARAAAPSKSK</sequence>
<reference evidence="2 3" key="1">
    <citation type="journal article" date="2019" name="Commun. Biol.">
        <title>The bagworm genome reveals a unique fibroin gene that provides high tensile strength.</title>
        <authorList>
            <person name="Kono N."/>
            <person name="Nakamura H."/>
            <person name="Ohtoshi R."/>
            <person name="Tomita M."/>
            <person name="Numata K."/>
            <person name="Arakawa K."/>
        </authorList>
    </citation>
    <scope>NUCLEOTIDE SEQUENCE [LARGE SCALE GENOMIC DNA]</scope>
</reference>
<evidence type="ECO:0000313" key="3">
    <source>
        <dbReference type="Proteomes" id="UP000299102"/>
    </source>
</evidence>
<evidence type="ECO:0000256" key="1">
    <source>
        <dbReference type="SAM" id="MobiDB-lite"/>
    </source>
</evidence>
<dbReference type="EMBL" id="BGZK01000322">
    <property type="protein sequence ID" value="GBP36755.1"/>
    <property type="molecule type" value="Genomic_DNA"/>
</dbReference>
<name>A0A4C1VGB9_EUMVA</name>
<comment type="caution">
    <text evidence="2">The sequence shown here is derived from an EMBL/GenBank/DDBJ whole genome shotgun (WGS) entry which is preliminary data.</text>
</comment>
<evidence type="ECO:0000313" key="2">
    <source>
        <dbReference type="EMBL" id="GBP36755.1"/>
    </source>
</evidence>